<keyword evidence="7" id="KW-1185">Reference proteome</keyword>
<evidence type="ECO:0000313" key="7">
    <source>
        <dbReference type="Proteomes" id="UP000256679"/>
    </source>
</evidence>
<dbReference type="InterPro" id="IPR050707">
    <property type="entry name" value="HTH_MetabolicPath_Reg"/>
</dbReference>
<dbReference type="InterPro" id="IPR036390">
    <property type="entry name" value="WH_DNA-bd_sf"/>
</dbReference>
<accession>A0A3D8PBN0</accession>
<name>A0A3D8PBN0_9RHOB</name>
<dbReference type="GO" id="GO:0003677">
    <property type="term" value="F:DNA binding"/>
    <property type="evidence" value="ECO:0007669"/>
    <property type="project" value="UniProtKB-KW"/>
</dbReference>
<dbReference type="GO" id="GO:0045892">
    <property type="term" value="P:negative regulation of DNA-templated transcription"/>
    <property type="evidence" value="ECO:0007669"/>
    <property type="project" value="TreeGrafter"/>
</dbReference>
<evidence type="ECO:0000256" key="2">
    <source>
        <dbReference type="ARBA" id="ARBA00023125"/>
    </source>
</evidence>
<feature type="domain" description="IclR-ED" evidence="5">
    <location>
        <begin position="65"/>
        <end position="246"/>
    </location>
</feature>
<organism evidence="6 7">
    <name type="scientific">Paracoccus thiocyanatus</name>
    <dbReference type="NCBI Taxonomy" id="34006"/>
    <lineage>
        <taxon>Bacteria</taxon>
        <taxon>Pseudomonadati</taxon>
        <taxon>Pseudomonadota</taxon>
        <taxon>Alphaproteobacteria</taxon>
        <taxon>Rhodobacterales</taxon>
        <taxon>Paracoccaceae</taxon>
        <taxon>Paracoccus</taxon>
    </lineage>
</organism>
<dbReference type="SMART" id="SM00346">
    <property type="entry name" value="HTH_ICLR"/>
    <property type="match status" value="1"/>
</dbReference>
<dbReference type="Gene3D" id="1.10.10.10">
    <property type="entry name" value="Winged helix-like DNA-binding domain superfamily/Winged helix DNA-binding domain"/>
    <property type="match status" value="1"/>
</dbReference>
<proteinExistence type="predicted"/>
<dbReference type="SUPFAM" id="SSF46785">
    <property type="entry name" value="Winged helix' DNA-binding domain"/>
    <property type="match status" value="1"/>
</dbReference>
<evidence type="ECO:0000313" key="6">
    <source>
        <dbReference type="EMBL" id="RDW13483.1"/>
    </source>
</evidence>
<dbReference type="AlphaFoldDB" id="A0A3D8PBN0"/>
<dbReference type="GO" id="GO:0003700">
    <property type="term" value="F:DNA-binding transcription factor activity"/>
    <property type="evidence" value="ECO:0007669"/>
    <property type="project" value="TreeGrafter"/>
</dbReference>
<dbReference type="InterPro" id="IPR029016">
    <property type="entry name" value="GAF-like_dom_sf"/>
</dbReference>
<dbReference type="PROSITE" id="PS51078">
    <property type="entry name" value="ICLR_ED"/>
    <property type="match status" value="1"/>
</dbReference>
<dbReference type="Pfam" id="PF01614">
    <property type="entry name" value="IclR_C"/>
    <property type="match status" value="1"/>
</dbReference>
<evidence type="ECO:0000256" key="1">
    <source>
        <dbReference type="ARBA" id="ARBA00023015"/>
    </source>
</evidence>
<dbReference type="EMBL" id="QFCQ01000033">
    <property type="protein sequence ID" value="RDW13483.1"/>
    <property type="molecule type" value="Genomic_DNA"/>
</dbReference>
<reference evidence="6 7" key="1">
    <citation type="submission" date="2018-05" db="EMBL/GenBank/DDBJ databases">
        <title>Whole genome sequencing of Paracoccus thiocyanatus SST.</title>
        <authorList>
            <person name="Ghosh W."/>
            <person name="Rameez M.J."/>
            <person name="Roy C."/>
        </authorList>
    </citation>
    <scope>NUCLEOTIDE SEQUENCE [LARGE SCALE GENOMIC DNA]</scope>
    <source>
        <strain evidence="6 7">SST</strain>
    </source>
</reference>
<comment type="caution">
    <text evidence="6">The sequence shown here is derived from an EMBL/GenBank/DDBJ whole genome shotgun (WGS) entry which is preliminary data.</text>
</comment>
<evidence type="ECO:0000256" key="3">
    <source>
        <dbReference type="ARBA" id="ARBA00023163"/>
    </source>
</evidence>
<dbReference type="PANTHER" id="PTHR30136:SF35">
    <property type="entry name" value="HTH-TYPE TRANSCRIPTIONAL REGULATOR RV1719"/>
    <property type="match status" value="1"/>
</dbReference>
<dbReference type="InterPro" id="IPR036388">
    <property type="entry name" value="WH-like_DNA-bd_sf"/>
</dbReference>
<dbReference type="InterPro" id="IPR014757">
    <property type="entry name" value="Tscrpt_reg_IclR_C"/>
</dbReference>
<dbReference type="Proteomes" id="UP000256679">
    <property type="component" value="Unassembled WGS sequence"/>
</dbReference>
<dbReference type="Pfam" id="PF09339">
    <property type="entry name" value="HTH_IclR"/>
    <property type="match status" value="1"/>
</dbReference>
<evidence type="ECO:0000259" key="5">
    <source>
        <dbReference type="PROSITE" id="PS51078"/>
    </source>
</evidence>
<dbReference type="PANTHER" id="PTHR30136">
    <property type="entry name" value="HELIX-TURN-HELIX TRANSCRIPTIONAL REGULATOR, ICLR FAMILY"/>
    <property type="match status" value="1"/>
</dbReference>
<sequence>MDKTFVKGMSLLELLARSPETRSVAELSEELGLTKSNVYRLLATMQHLGYVKKAGHSQGFELTSKLWQLGAMVRGKLDLIKVSQEAMVELERSTKETVHLSIRDGDDVVYVDKLDGSHPIKAYTSIGGRAPAWCVATGKAMLAFAPEATLADLPSRFQPFTERSITDPAALAEELATVRKSGFAVNKGEWREGVSGIAAPIWDVTGNVVAAIGISGPTTRFRQKDIKANSAALLSAAKAISALLGYSGAQTRD</sequence>
<dbReference type="SUPFAM" id="SSF55781">
    <property type="entry name" value="GAF domain-like"/>
    <property type="match status" value="1"/>
</dbReference>
<feature type="domain" description="HTH iclR-type" evidence="4">
    <location>
        <begin position="2"/>
        <end position="71"/>
    </location>
</feature>
<dbReference type="InterPro" id="IPR005471">
    <property type="entry name" value="Tscrpt_reg_IclR_N"/>
</dbReference>
<keyword evidence="2" id="KW-0238">DNA-binding</keyword>
<keyword evidence="1" id="KW-0805">Transcription regulation</keyword>
<dbReference type="PROSITE" id="PS51077">
    <property type="entry name" value="HTH_ICLR"/>
    <property type="match status" value="1"/>
</dbReference>
<evidence type="ECO:0000259" key="4">
    <source>
        <dbReference type="PROSITE" id="PS51077"/>
    </source>
</evidence>
<dbReference type="RefSeq" id="WP_115755501.1">
    <property type="nucleotide sequence ID" value="NZ_QFCQ01000033.1"/>
</dbReference>
<dbReference type="CDD" id="cd00090">
    <property type="entry name" value="HTH_ARSR"/>
    <property type="match status" value="1"/>
</dbReference>
<dbReference type="InterPro" id="IPR011991">
    <property type="entry name" value="ArsR-like_HTH"/>
</dbReference>
<gene>
    <name evidence="6" type="ORF">DIE28_07850</name>
</gene>
<protein>
    <submittedName>
        <fullName evidence="6">IclR family transcriptional regulator</fullName>
    </submittedName>
</protein>
<dbReference type="Gene3D" id="3.30.450.40">
    <property type="match status" value="1"/>
</dbReference>
<keyword evidence="3" id="KW-0804">Transcription</keyword>